<organism evidence="7 8">
    <name type="scientific">Rhodovibrio salinarum</name>
    <dbReference type="NCBI Taxonomy" id="1087"/>
    <lineage>
        <taxon>Bacteria</taxon>
        <taxon>Pseudomonadati</taxon>
        <taxon>Pseudomonadota</taxon>
        <taxon>Alphaproteobacteria</taxon>
        <taxon>Rhodospirillales</taxon>
        <taxon>Rhodovibrionaceae</taxon>
        <taxon>Rhodovibrio</taxon>
    </lineage>
</organism>
<keyword evidence="2 3" id="KW-0802">TPR repeat</keyword>
<evidence type="ECO:0000256" key="1">
    <source>
        <dbReference type="ARBA" id="ARBA00022737"/>
    </source>
</evidence>
<dbReference type="InterPro" id="IPR007730">
    <property type="entry name" value="SPOR-like_dom"/>
</dbReference>
<dbReference type="GO" id="GO:0042834">
    <property type="term" value="F:peptidoglycan binding"/>
    <property type="evidence" value="ECO:0007669"/>
    <property type="project" value="InterPro"/>
</dbReference>
<feature type="region of interest" description="Disordered" evidence="4">
    <location>
        <begin position="276"/>
        <end position="314"/>
    </location>
</feature>
<dbReference type="InterPro" id="IPR051012">
    <property type="entry name" value="CellSynth/LPSAsmb/PSIAsmb"/>
</dbReference>
<dbReference type="PANTHER" id="PTHR45586:SF1">
    <property type="entry name" value="LIPOPOLYSACCHARIDE ASSEMBLY PROTEIN B"/>
    <property type="match status" value="1"/>
</dbReference>
<dbReference type="InterPro" id="IPR036680">
    <property type="entry name" value="SPOR-like_sf"/>
</dbReference>
<dbReference type="SUPFAM" id="SSF48452">
    <property type="entry name" value="TPR-like"/>
    <property type="match status" value="1"/>
</dbReference>
<comment type="caution">
    <text evidence="7">The sequence shown here is derived from an EMBL/GenBank/DDBJ whole genome shotgun (WGS) entry which is preliminary data.</text>
</comment>
<reference evidence="7" key="1">
    <citation type="submission" date="2017-08" db="EMBL/GenBank/DDBJ databases">
        <authorList>
            <person name="Imhoff J.F."/>
            <person name="Rahn T."/>
            <person name="Kuenzel S."/>
            <person name="Neulinger S.C."/>
        </authorList>
    </citation>
    <scope>NUCLEOTIDE SEQUENCE</scope>
    <source>
        <strain evidence="7">DSM 9154</strain>
    </source>
</reference>
<dbReference type="PROSITE" id="PS51257">
    <property type="entry name" value="PROKAR_LIPOPROTEIN"/>
    <property type="match status" value="1"/>
</dbReference>
<dbReference type="InterPro" id="IPR011990">
    <property type="entry name" value="TPR-like_helical_dom_sf"/>
</dbReference>
<feature type="chain" id="PRO_5037003193" evidence="5">
    <location>
        <begin position="30"/>
        <end position="456"/>
    </location>
</feature>
<dbReference type="Pfam" id="PF13432">
    <property type="entry name" value="TPR_16"/>
    <property type="match status" value="1"/>
</dbReference>
<dbReference type="InterPro" id="IPR019734">
    <property type="entry name" value="TPR_rpt"/>
</dbReference>
<feature type="signal peptide" evidence="5">
    <location>
        <begin position="1"/>
        <end position="29"/>
    </location>
</feature>
<dbReference type="Gene3D" id="3.30.70.1070">
    <property type="entry name" value="Sporulation related repeat"/>
    <property type="match status" value="1"/>
</dbReference>
<protein>
    <submittedName>
        <fullName evidence="7">SPOR domain-containing protein</fullName>
    </submittedName>
</protein>
<dbReference type="Proteomes" id="UP000778970">
    <property type="component" value="Unassembled WGS sequence"/>
</dbReference>
<dbReference type="Pfam" id="PF14559">
    <property type="entry name" value="TPR_19"/>
    <property type="match status" value="1"/>
</dbReference>
<evidence type="ECO:0000256" key="4">
    <source>
        <dbReference type="SAM" id="MobiDB-lite"/>
    </source>
</evidence>
<evidence type="ECO:0000313" key="8">
    <source>
        <dbReference type="Proteomes" id="UP000778970"/>
    </source>
</evidence>
<dbReference type="SMART" id="SM00028">
    <property type="entry name" value="TPR"/>
    <property type="match status" value="3"/>
</dbReference>
<feature type="repeat" description="TPR" evidence="3">
    <location>
        <begin position="87"/>
        <end position="120"/>
    </location>
</feature>
<keyword evidence="5" id="KW-0732">Signal</keyword>
<feature type="domain" description="SPOR" evidence="6">
    <location>
        <begin position="367"/>
        <end position="453"/>
    </location>
</feature>
<keyword evidence="8" id="KW-1185">Reference proteome</keyword>
<evidence type="ECO:0000259" key="6">
    <source>
        <dbReference type="PROSITE" id="PS51724"/>
    </source>
</evidence>
<accession>A0A934QGC4</accession>
<feature type="compositionally biased region" description="Low complexity" evidence="4">
    <location>
        <begin position="290"/>
        <end position="301"/>
    </location>
</feature>
<dbReference type="PROSITE" id="PS50005">
    <property type="entry name" value="TPR"/>
    <property type="match status" value="1"/>
</dbReference>
<dbReference type="EMBL" id="NRRE01000013">
    <property type="protein sequence ID" value="MBK1696273.1"/>
    <property type="molecule type" value="Genomic_DNA"/>
</dbReference>
<evidence type="ECO:0000256" key="2">
    <source>
        <dbReference type="ARBA" id="ARBA00022803"/>
    </source>
</evidence>
<dbReference type="Pfam" id="PF05036">
    <property type="entry name" value="SPOR"/>
    <property type="match status" value="1"/>
</dbReference>
<sequence>MVPAPRSRVRDRRARFSSSLALLASLALAGCASTPQQSTATTAADQVAAETSLQAMLRLAARTESSGNVTAARDIYAKIAARFPEAPAGHLGLGRTNYRSGDPAEAAQHYRRALTYAPGSVDARYGLGKALLAADRPEAAIEQFDRLITQEAADTRPYVAKGVALDMLGRHPDAQTVYRKGLELAPMNVALRTNLGLSLALSGQHKPAIRVLEDAARDPKATARTRQNLALVYGLAGEMDDAAAASDADLGSNAVERNLAYYRALRAARTITDVAASAPTAPQTPEPETDTTQTAEAATDAHSGTDTTGRDQTATPAAPVAEAMPMPLQPTTDAHVNVSDPNSTGPAQGRIVPASFSPNPARDQAIAANAPRYWVQIASLRARPAAKKEWQRLQDAHAPLLADLSPSVQKTEVPDKGTYYRLRSGPFADASRPKQLCQALKARDQACLVVRTTPQS</sequence>
<dbReference type="PANTHER" id="PTHR45586">
    <property type="entry name" value="TPR REPEAT-CONTAINING PROTEIN PA4667"/>
    <property type="match status" value="1"/>
</dbReference>
<dbReference type="AlphaFoldDB" id="A0A934QGC4"/>
<feature type="compositionally biased region" description="Polar residues" evidence="4">
    <location>
        <begin position="302"/>
        <end position="312"/>
    </location>
</feature>
<proteinExistence type="predicted"/>
<evidence type="ECO:0000313" key="7">
    <source>
        <dbReference type="EMBL" id="MBK1696273.1"/>
    </source>
</evidence>
<dbReference type="Gene3D" id="1.25.40.10">
    <property type="entry name" value="Tetratricopeptide repeat domain"/>
    <property type="match status" value="2"/>
</dbReference>
<reference evidence="7" key="2">
    <citation type="journal article" date="2020" name="Microorganisms">
        <title>Osmotic Adaptation and Compatible Solute Biosynthesis of Phototrophic Bacteria as Revealed from Genome Analyses.</title>
        <authorList>
            <person name="Imhoff J.F."/>
            <person name="Rahn T."/>
            <person name="Kunzel S."/>
            <person name="Keller A."/>
            <person name="Neulinger S.C."/>
        </authorList>
    </citation>
    <scope>NUCLEOTIDE SEQUENCE</scope>
    <source>
        <strain evidence="7">DSM 9154</strain>
    </source>
</reference>
<keyword evidence="1" id="KW-0677">Repeat</keyword>
<dbReference type="SUPFAM" id="SSF110997">
    <property type="entry name" value="Sporulation related repeat"/>
    <property type="match status" value="1"/>
</dbReference>
<gene>
    <name evidence="7" type="ORF">CKO21_03335</name>
</gene>
<name>A0A934QGC4_9PROT</name>
<evidence type="ECO:0000256" key="3">
    <source>
        <dbReference type="PROSITE-ProRule" id="PRU00339"/>
    </source>
</evidence>
<dbReference type="PROSITE" id="PS51724">
    <property type="entry name" value="SPOR"/>
    <property type="match status" value="1"/>
</dbReference>
<evidence type="ECO:0000256" key="5">
    <source>
        <dbReference type="SAM" id="SignalP"/>
    </source>
</evidence>